<dbReference type="InterPro" id="IPR050736">
    <property type="entry name" value="Sensor_HK_Regulatory"/>
</dbReference>
<name>A7HUG7_PARL1</name>
<organism evidence="15 16">
    <name type="scientific">Parvibaculum lavamentivorans (strain DS-1 / DSM 13023 / NCIMB 13966)</name>
    <dbReference type="NCBI Taxonomy" id="402881"/>
    <lineage>
        <taxon>Bacteria</taxon>
        <taxon>Pseudomonadati</taxon>
        <taxon>Pseudomonadota</taxon>
        <taxon>Alphaproteobacteria</taxon>
        <taxon>Hyphomicrobiales</taxon>
        <taxon>Parvibaculaceae</taxon>
        <taxon>Parvibaculum</taxon>
    </lineage>
</organism>
<dbReference type="Pfam" id="PF02518">
    <property type="entry name" value="HATPase_c"/>
    <property type="match status" value="1"/>
</dbReference>
<evidence type="ECO:0000256" key="4">
    <source>
        <dbReference type="ARBA" id="ARBA00022475"/>
    </source>
</evidence>
<dbReference type="InterPro" id="IPR003661">
    <property type="entry name" value="HisK_dim/P_dom"/>
</dbReference>
<dbReference type="PROSITE" id="PS50109">
    <property type="entry name" value="HIS_KIN"/>
    <property type="match status" value="1"/>
</dbReference>
<dbReference type="PANTHER" id="PTHR43711:SF26">
    <property type="entry name" value="SENSOR HISTIDINE KINASE RCSC"/>
    <property type="match status" value="1"/>
</dbReference>
<evidence type="ECO:0000256" key="7">
    <source>
        <dbReference type="ARBA" id="ARBA00022741"/>
    </source>
</evidence>
<keyword evidence="8 15" id="KW-0418">Kinase</keyword>
<dbReference type="InterPro" id="IPR005467">
    <property type="entry name" value="His_kinase_dom"/>
</dbReference>
<dbReference type="InterPro" id="IPR036890">
    <property type="entry name" value="HATPase_C_sf"/>
</dbReference>
<evidence type="ECO:0000259" key="14">
    <source>
        <dbReference type="PROSITE" id="PS50924"/>
    </source>
</evidence>
<evidence type="ECO:0000313" key="15">
    <source>
        <dbReference type="EMBL" id="ABS63550.1"/>
    </source>
</evidence>
<evidence type="ECO:0000256" key="10">
    <source>
        <dbReference type="ARBA" id="ARBA00023012"/>
    </source>
</evidence>
<dbReference type="Pfam" id="PF00512">
    <property type="entry name" value="HisKA"/>
    <property type="match status" value="1"/>
</dbReference>
<dbReference type="KEGG" id="pla:Plav_1935"/>
<feature type="transmembrane region" description="Helical" evidence="12">
    <location>
        <begin position="48"/>
        <end position="72"/>
    </location>
</feature>
<evidence type="ECO:0000256" key="6">
    <source>
        <dbReference type="ARBA" id="ARBA00022679"/>
    </source>
</evidence>
<dbReference type="InterPro" id="IPR005330">
    <property type="entry name" value="MHYT_dom"/>
</dbReference>
<evidence type="ECO:0000259" key="13">
    <source>
        <dbReference type="PROSITE" id="PS50109"/>
    </source>
</evidence>
<feature type="transmembrane region" description="Helical" evidence="12">
    <location>
        <begin position="213"/>
        <end position="234"/>
    </location>
</feature>
<evidence type="ECO:0000256" key="5">
    <source>
        <dbReference type="ARBA" id="ARBA00022553"/>
    </source>
</evidence>
<keyword evidence="6 15" id="KW-0808">Transferase</keyword>
<comment type="subcellular location">
    <subcellularLocation>
        <location evidence="2">Cell membrane</location>
    </subcellularLocation>
</comment>
<evidence type="ECO:0000256" key="1">
    <source>
        <dbReference type="ARBA" id="ARBA00000085"/>
    </source>
</evidence>
<dbReference type="OrthoDB" id="9813151at2"/>
<dbReference type="InterPro" id="IPR004358">
    <property type="entry name" value="Sig_transdc_His_kin-like_C"/>
</dbReference>
<reference evidence="15 16" key="1">
    <citation type="journal article" date="2011" name="Stand. Genomic Sci.">
        <title>Complete genome sequence of Parvibaculum lavamentivorans type strain (DS-1(T)).</title>
        <authorList>
            <person name="Schleheck D."/>
            <person name="Weiss M."/>
            <person name="Pitluck S."/>
            <person name="Bruce D."/>
            <person name="Land M.L."/>
            <person name="Han S."/>
            <person name="Saunders E."/>
            <person name="Tapia R."/>
            <person name="Detter C."/>
            <person name="Brettin T."/>
            <person name="Han J."/>
            <person name="Woyke T."/>
            <person name="Goodwin L."/>
            <person name="Pennacchio L."/>
            <person name="Nolan M."/>
            <person name="Cook A.M."/>
            <person name="Kjelleberg S."/>
            <person name="Thomas T."/>
        </authorList>
    </citation>
    <scope>NUCLEOTIDE SEQUENCE [LARGE SCALE GENOMIC DNA]</scope>
    <source>
        <strain evidence="16">DS-1 / DSM 13023 / NCIMB 13966</strain>
    </source>
</reference>
<evidence type="ECO:0000256" key="12">
    <source>
        <dbReference type="PROSITE-ProRule" id="PRU00244"/>
    </source>
</evidence>
<feature type="transmembrane region" description="Helical" evidence="12">
    <location>
        <begin position="172"/>
        <end position="193"/>
    </location>
</feature>
<keyword evidence="12" id="KW-0812">Transmembrane</keyword>
<dbReference type="PROSITE" id="PS50924">
    <property type="entry name" value="MHYT"/>
    <property type="match status" value="1"/>
</dbReference>
<feature type="transmembrane region" description="Helical" evidence="12">
    <location>
        <begin position="16"/>
        <end position="36"/>
    </location>
</feature>
<evidence type="ECO:0000256" key="8">
    <source>
        <dbReference type="ARBA" id="ARBA00022777"/>
    </source>
</evidence>
<dbReference type="AlphaFoldDB" id="A7HUG7"/>
<feature type="transmembrane region" description="Helical" evidence="12">
    <location>
        <begin position="110"/>
        <end position="131"/>
    </location>
</feature>
<dbReference type="Gene3D" id="1.10.287.130">
    <property type="match status" value="1"/>
</dbReference>
<dbReference type="SUPFAM" id="SSF47384">
    <property type="entry name" value="Homodimeric domain of signal transducing histidine kinase"/>
    <property type="match status" value="1"/>
</dbReference>
<dbReference type="FunFam" id="3.30.565.10:FF:000023">
    <property type="entry name" value="PAS domain-containing sensor histidine kinase"/>
    <property type="match status" value="1"/>
</dbReference>
<accession>A7HUG7</accession>
<dbReference type="Proteomes" id="UP000006377">
    <property type="component" value="Chromosome"/>
</dbReference>
<keyword evidence="5" id="KW-0597">Phosphoprotein</keyword>
<dbReference type="eggNOG" id="COG3300">
    <property type="taxonomic scope" value="Bacteria"/>
</dbReference>
<keyword evidence="7" id="KW-0547">Nucleotide-binding</keyword>
<dbReference type="PRINTS" id="PR00344">
    <property type="entry name" value="BCTRLSENSOR"/>
</dbReference>
<feature type="domain" description="MHYT" evidence="14">
    <location>
        <begin position="12"/>
        <end position="196"/>
    </location>
</feature>
<dbReference type="eggNOG" id="COG2205">
    <property type="taxonomic scope" value="Bacteria"/>
</dbReference>
<dbReference type="InterPro" id="IPR036097">
    <property type="entry name" value="HisK_dim/P_sf"/>
</dbReference>
<keyword evidence="10" id="KW-0902">Two-component regulatory system</keyword>
<keyword evidence="4" id="KW-1003">Cell membrane</keyword>
<protein>
    <recommendedName>
        <fullName evidence="3">histidine kinase</fullName>
        <ecNumber evidence="3">2.7.13.3</ecNumber>
    </recommendedName>
</protein>
<dbReference type="GO" id="GO:0005886">
    <property type="term" value="C:plasma membrane"/>
    <property type="evidence" value="ECO:0007669"/>
    <property type="project" value="UniProtKB-SubCell"/>
</dbReference>
<dbReference type="EC" id="2.7.13.3" evidence="3"/>
<keyword evidence="11 12" id="KW-0472">Membrane</keyword>
<feature type="domain" description="Histidine kinase" evidence="13">
    <location>
        <begin position="290"/>
        <end position="510"/>
    </location>
</feature>
<dbReference type="STRING" id="402881.Plav_1935"/>
<dbReference type="SMART" id="SM00388">
    <property type="entry name" value="HisKA"/>
    <property type="match status" value="1"/>
</dbReference>
<dbReference type="CDD" id="cd16922">
    <property type="entry name" value="HATPase_EvgS-ArcB-TorS-like"/>
    <property type="match status" value="1"/>
</dbReference>
<evidence type="ECO:0000256" key="2">
    <source>
        <dbReference type="ARBA" id="ARBA00004236"/>
    </source>
</evidence>
<dbReference type="CDD" id="cd00082">
    <property type="entry name" value="HisKA"/>
    <property type="match status" value="1"/>
</dbReference>
<dbReference type="InterPro" id="IPR003594">
    <property type="entry name" value="HATPase_dom"/>
</dbReference>
<proteinExistence type="predicted"/>
<dbReference type="RefSeq" id="WP_012110846.1">
    <property type="nucleotide sequence ID" value="NC_009719.1"/>
</dbReference>
<evidence type="ECO:0000256" key="11">
    <source>
        <dbReference type="ARBA" id="ARBA00023136"/>
    </source>
</evidence>
<gene>
    <name evidence="15" type="ordered locus">Plav_1935</name>
</gene>
<feature type="transmembrane region" description="Helical" evidence="12">
    <location>
        <begin position="84"/>
        <end position="103"/>
    </location>
</feature>
<dbReference type="Gene3D" id="3.30.565.10">
    <property type="entry name" value="Histidine kinase-like ATPase, C-terminal domain"/>
    <property type="match status" value="1"/>
</dbReference>
<dbReference type="PANTHER" id="PTHR43711">
    <property type="entry name" value="TWO-COMPONENT HISTIDINE KINASE"/>
    <property type="match status" value="1"/>
</dbReference>
<dbReference type="SMART" id="SM00387">
    <property type="entry name" value="HATPase_c"/>
    <property type="match status" value="1"/>
</dbReference>
<keyword evidence="9" id="KW-0067">ATP-binding</keyword>
<dbReference type="SUPFAM" id="SSF55874">
    <property type="entry name" value="ATPase domain of HSP90 chaperone/DNA topoisomerase II/histidine kinase"/>
    <property type="match status" value="1"/>
</dbReference>
<dbReference type="GO" id="GO:0000155">
    <property type="term" value="F:phosphorelay sensor kinase activity"/>
    <property type="evidence" value="ECO:0007669"/>
    <property type="project" value="InterPro"/>
</dbReference>
<dbReference type="HOGENOM" id="CLU_520587_0_0_5"/>
<keyword evidence="16" id="KW-1185">Reference proteome</keyword>
<evidence type="ECO:0000256" key="3">
    <source>
        <dbReference type="ARBA" id="ARBA00012438"/>
    </source>
</evidence>
<dbReference type="EMBL" id="CP000774">
    <property type="protein sequence ID" value="ABS63550.1"/>
    <property type="molecule type" value="Genomic_DNA"/>
</dbReference>
<keyword evidence="12" id="KW-1133">Transmembrane helix</keyword>
<dbReference type="GO" id="GO:0005524">
    <property type="term" value="F:ATP binding"/>
    <property type="evidence" value="ECO:0007669"/>
    <property type="project" value="UniProtKB-KW"/>
</dbReference>
<evidence type="ECO:0000313" key="16">
    <source>
        <dbReference type="Proteomes" id="UP000006377"/>
    </source>
</evidence>
<comment type="catalytic activity">
    <reaction evidence="1">
        <text>ATP + protein L-histidine = ADP + protein N-phospho-L-histidine.</text>
        <dbReference type="EC" id="2.7.13.3"/>
    </reaction>
</comment>
<feature type="transmembrane region" description="Helical" evidence="12">
    <location>
        <begin position="143"/>
        <end position="165"/>
    </location>
</feature>
<evidence type="ECO:0000256" key="9">
    <source>
        <dbReference type="ARBA" id="ARBA00022840"/>
    </source>
</evidence>
<dbReference type="Pfam" id="PF03707">
    <property type="entry name" value="MHYT"/>
    <property type="match status" value="2"/>
</dbReference>
<sequence length="523" mass="55766">MLTVYNCITVEHDLRLVVLAALLCLFASFSSISLFARAREAGLRQRSLWVLASGFVAGCGIWATHFIAMLAFQPETPTSYQPGLTFASLMIAIMFATIGFAIADRYRPSGTGGAVVGLSIGAMHYVGMAATSMHGQMIWDRDYVAASIVLGVVLGAAATQAAGSLSGLRGRIIGAGLLTLAIASLHFTGMAAVTVSYDAAAQVASNAVEPYTVAIAVAAVTLLIVILAFVGSAVERHLADRSVQETIRLRAHVLELDETRKQLEKTSAELLVALQSASSADQAKSQFLATMSHELRTPLNAILGFSEIMAAETFGPLNNARYSDYVQDIFKSGKHLLSLINDVLDFTRVDAGELHLHEEDIDLEEAVTDTIRMISAQAKAQNIALDYEIAADLPHLIADHRRIRQVLLNLLSNAVKFTPDGGEVHIGALVADGAMLLRVTDTGIGIAAENIPLALERFGQIDSDLSRKYEGTGLGLPLAKCLMEHHGGCLDIASELGRGTTVTVTFPPERVVAAAQHPLPMRA</sequence>